<reference evidence="1 2" key="1">
    <citation type="submission" date="2018-06" db="EMBL/GenBank/DDBJ databases">
        <title>Whole genome sequencing of Candida tropicalis (genome annotated by CSBL at Korea University).</title>
        <authorList>
            <person name="Ahn J."/>
        </authorList>
    </citation>
    <scope>NUCLEOTIDE SEQUENCE [LARGE SCALE GENOMIC DNA]</scope>
    <source>
        <strain evidence="1 2">ATCC 20962</strain>
    </source>
</reference>
<gene>
    <name evidence="1" type="ORF">Cantr_00244</name>
</gene>
<dbReference type="STRING" id="5486.A0A367YET8"/>
<name>A0A367YET8_9ASCO</name>
<sequence>MSRILLARRHTAGLFPTARAVYNAPQLRSQTTRNFSTNHNCLHSQISAAPAYFAYITRSATEETYHERLHTKPTFTLEQYVSDKFTEEIVMLVTEGKLQEIVDRADKLTPELITYVIEKTMAGCPPMPPNATNVEVPYFVTHTQLRFENPYYKFINSKVPLLYEMVKKASPALALYPYYVWLYYHMNDTEGLMELAPVVYQMNPQTIVYFLSSFIHNYEMEEFKKYLHQIIVNTSNTLPSSFLDGLIPQLIGHGIMFESLFFVFQLWMNSPKCEAPLGKVISLILLEFYRFGTAHEIKEFRRLIRNYNDHYLVQTINYQYEIINREFLKFKKTITPGDKHVISAMQPKDGDLEFYYRWLHFMIRYSNMENVNFILTLYKETAGNTQLPSRFFRLLLEYYEKHDKFIPLLQLLEASKGSIPYDSSFLKTIVKTFIYSYSRFAPLFVQKVNDWLGGQHFELTKLSSQFYPYHLHNSINRTKYKEPEWQEIKFSPDNDDTYYRAQVDFRVLQGFRKLLERGVRPDFKMVLDTFRFGDLDDRLYIKSVLIQTRQYNYKNQKTMELRSLKHPSLEKEDLLRYFEINKDQLNDSHKFYFARMLIDFDLLEEAKYLLDLIDDTCLIDKNKMFKIILELKMCMMANDFDTMKETLEKFKLHDDQLYISPYLLNQTLSIETSLFSKLRLNNQELDQEMMLAGKKCLLKLRFFIGDVKLVLENDEKEMTQLIDRTIGTLNAWKNKQ</sequence>
<evidence type="ECO:0000313" key="1">
    <source>
        <dbReference type="EMBL" id="RCK64374.1"/>
    </source>
</evidence>
<comment type="caution">
    <text evidence="1">The sequence shown here is derived from an EMBL/GenBank/DDBJ whole genome shotgun (WGS) entry which is preliminary data.</text>
</comment>
<keyword evidence="2" id="KW-1185">Reference proteome</keyword>
<evidence type="ECO:0000313" key="2">
    <source>
        <dbReference type="Proteomes" id="UP000253472"/>
    </source>
</evidence>
<dbReference type="Proteomes" id="UP000253472">
    <property type="component" value="Unassembled WGS sequence"/>
</dbReference>
<evidence type="ECO:0008006" key="3">
    <source>
        <dbReference type="Google" id="ProtNLM"/>
    </source>
</evidence>
<dbReference type="AlphaFoldDB" id="A0A367YET8"/>
<proteinExistence type="predicted"/>
<protein>
    <recommendedName>
        <fullName evidence="3">Mitochondrial group I intron splicing factor CCM1</fullName>
    </recommendedName>
</protein>
<accession>A0A367YET8</accession>
<organism evidence="1 2">
    <name type="scientific">Candida viswanathii</name>
    <dbReference type="NCBI Taxonomy" id="5486"/>
    <lineage>
        <taxon>Eukaryota</taxon>
        <taxon>Fungi</taxon>
        <taxon>Dikarya</taxon>
        <taxon>Ascomycota</taxon>
        <taxon>Saccharomycotina</taxon>
        <taxon>Pichiomycetes</taxon>
        <taxon>Debaryomycetaceae</taxon>
        <taxon>Candida/Lodderomyces clade</taxon>
        <taxon>Candida</taxon>
    </lineage>
</organism>
<dbReference type="EMBL" id="QLNQ01000022">
    <property type="protein sequence ID" value="RCK64374.1"/>
    <property type="molecule type" value="Genomic_DNA"/>
</dbReference>
<dbReference type="OrthoDB" id="4015271at2759"/>